<reference evidence="1" key="1">
    <citation type="journal article" date="2012" name="Science">
        <title>Fermentation, hydrogen, and sulfur metabolism in multiple uncultivated bacterial phyla.</title>
        <authorList>
            <person name="Wrighton K.C."/>
            <person name="Thomas B.C."/>
            <person name="Sharon I."/>
            <person name="Miller C.S."/>
            <person name="Castelle C.J."/>
            <person name="VerBerkmoes N.C."/>
            <person name="Wilkins M.J."/>
            <person name="Hettich R.L."/>
            <person name="Lipton M.S."/>
            <person name="Williams K.H."/>
            <person name="Long P.E."/>
            <person name="Banfield J.F."/>
        </authorList>
    </citation>
    <scope>NUCLEOTIDE SEQUENCE [LARGE SCALE GENOMIC DNA]</scope>
</reference>
<name>K1XYA5_9BACT</name>
<accession>K1XYA5</accession>
<feature type="non-terminal residue" evidence="1">
    <location>
        <position position="31"/>
    </location>
</feature>
<comment type="caution">
    <text evidence="1">The sequence shown here is derived from an EMBL/GenBank/DDBJ whole genome shotgun (WGS) entry which is preliminary data.</text>
</comment>
<dbReference type="AlphaFoldDB" id="K1XYA5"/>
<protein>
    <submittedName>
        <fullName evidence="1">Uncharacterized protein</fullName>
    </submittedName>
</protein>
<dbReference type="EMBL" id="AMFJ01034197">
    <property type="protein sequence ID" value="EKD29966.1"/>
    <property type="molecule type" value="Genomic_DNA"/>
</dbReference>
<evidence type="ECO:0000313" key="1">
    <source>
        <dbReference type="EMBL" id="EKD29966.1"/>
    </source>
</evidence>
<gene>
    <name evidence="1" type="ORF">ACD_78C00197G0001</name>
</gene>
<sequence length="31" mass="3889">MRYREDQDTFIVFVLMQKSNYFKSISFPRKL</sequence>
<proteinExistence type="predicted"/>
<organism evidence="1">
    <name type="scientific">uncultured bacterium</name>
    <name type="common">gcode 4</name>
    <dbReference type="NCBI Taxonomy" id="1234023"/>
    <lineage>
        <taxon>Bacteria</taxon>
        <taxon>environmental samples</taxon>
    </lineage>
</organism>